<dbReference type="Pfam" id="PF04263">
    <property type="entry name" value="TPK_catalytic"/>
    <property type="match status" value="1"/>
</dbReference>
<evidence type="ECO:0000259" key="6">
    <source>
        <dbReference type="SMART" id="SM00983"/>
    </source>
</evidence>
<evidence type="ECO:0000256" key="4">
    <source>
        <dbReference type="ARBA" id="ARBA00022840"/>
    </source>
</evidence>
<keyword evidence="8" id="KW-1185">Reference proteome</keyword>
<keyword evidence="1 7" id="KW-0808">Transferase</keyword>
<dbReference type="CDD" id="cd07995">
    <property type="entry name" value="TPK"/>
    <property type="match status" value="1"/>
</dbReference>
<proteinExistence type="predicted"/>
<dbReference type="InterPro" id="IPR053149">
    <property type="entry name" value="TPK"/>
</dbReference>
<evidence type="ECO:0000256" key="5">
    <source>
        <dbReference type="NCBIfam" id="TIGR01378"/>
    </source>
</evidence>
<protein>
    <recommendedName>
        <fullName evidence="5">Thiamine diphosphokinase</fullName>
        <ecNumber evidence="5">2.7.6.2</ecNumber>
    </recommendedName>
</protein>
<dbReference type="PANTHER" id="PTHR41299:SF1">
    <property type="entry name" value="THIAMINE PYROPHOSPHOKINASE"/>
    <property type="match status" value="1"/>
</dbReference>
<keyword evidence="3" id="KW-0418">Kinase</keyword>
<keyword evidence="2" id="KW-0547">Nucleotide-binding</keyword>
<name>A0ABU5CQP2_9BACI</name>
<dbReference type="EMBL" id="JAWDIQ010000001">
    <property type="protein sequence ID" value="MDY0408134.1"/>
    <property type="molecule type" value="Genomic_DNA"/>
</dbReference>
<dbReference type="Gene3D" id="3.40.50.10240">
    <property type="entry name" value="Thiamin pyrophosphokinase, catalytic domain"/>
    <property type="match status" value="1"/>
</dbReference>
<comment type="caution">
    <text evidence="7">The sequence shown here is derived from an EMBL/GenBank/DDBJ whole genome shotgun (WGS) entry which is preliminary data.</text>
</comment>
<dbReference type="InterPro" id="IPR036371">
    <property type="entry name" value="TPK_B1-bd_sf"/>
</dbReference>
<dbReference type="Pfam" id="PF04265">
    <property type="entry name" value="TPK_B1_binding"/>
    <property type="match status" value="1"/>
</dbReference>
<dbReference type="Proteomes" id="UP001275315">
    <property type="component" value="Unassembled WGS sequence"/>
</dbReference>
<dbReference type="PANTHER" id="PTHR41299">
    <property type="entry name" value="THIAMINE PYROPHOSPHOKINASE"/>
    <property type="match status" value="1"/>
</dbReference>
<evidence type="ECO:0000256" key="3">
    <source>
        <dbReference type="ARBA" id="ARBA00022777"/>
    </source>
</evidence>
<dbReference type="InterPro" id="IPR007371">
    <property type="entry name" value="TPK_catalytic"/>
</dbReference>
<dbReference type="InterPro" id="IPR036759">
    <property type="entry name" value="TPK_catalytic_sf"/>
</dbReference>
<dbReference type="SUPFAM" id="SSF63862">
    <property type="entry name" value="Thiamin pyrophosphokinase, substrate-binding domain"/>
    <property type="match status" value="1"/>
</dbReference>
<organism evidence="7 8">
    <name type="scientific">Paracerasibacillus soli</name>
    <dbReference type="NCBI Taxonomy" id="480284"/>
    <lineage>
        <taxon>Bacteria</taxon>
        <taxon>Bacillati</taxon>
        <taxon>Bacillota</taxon>
        <taxon>Bacilli</taxon>
        <taxon>Bacillales</taxon>
        <taxon>Bacillaceae</taxon>
        <taxon>Paracerasibacillus</taxon>
    </lineage>
</organism>
<evidence type="ECO:0000313" key="7">
    <source>
        <dbReference type="EMBL" id="MDY0408134.1"/>
    </source>
</evidence>
<dbReference type="GO" id="GO:0004788">
    <property type="term" value="F:thiamine diphosphokinase activity"/>
    <property type="evidence" value="ECO:0007669"/>
    <property type="project" value="UniProtKB-EC"/>
</dbReference>
<dbReference type="RefSeq" id="WP_320378892.1">
    <property type="nucleotide sequence ID" value="NZ_JAWDIQ010000001.1"/>
</dbReference>
<accession>A0ABU5CQP2</accession>
<keyword evidence="4" id="KW-0067">ATP-binding</keyword>
<dbReference type="InterPro" id="IPR007373">
    <property type="entry name" value="Thiamin_PyroPKinase_B1-bd"/>
</dbReference>
<evidence type="ECO:0000256" key="1">
    <source>
        <dbReference type="ARBA" id="ARBA00022679"/>
    </source>
</evidence>
<dbReference type="SMART" id="SM00983">
    <property type="entry name" value="TPK_B1_binding"/>
    <property type="match status" value="1"/>
</dbReference>
<reference evidence="7 8" key="1">
    <citation type="submission" date="2023-10" db="EMBL/GenBank/DDBJ databases">
        <title>Virgibacillus soli CC-YMP-6 genome.</title>
        <authorList>
            <person name="Miliotis G."/>
            <person name="Sengupta P."/>
            <person name="Hameed A."/>
            <person name="Chuvochina M."/>
            <person name="Mcdonagh F."/>
            <person name="Simpson A.C."/>
            <person name="Singh N.K."/>
            <person name="Rekha P.D."/>
            <person name="Raman K."/>
            <person name="Hugenholtz P."/>
            <person name="Venkateswaran K."/>
        </authorList>
    </citation>
    <scope>NUCLEOTIDE SEQUENCE [LARGE SCALE GENOMIC DNA]</scope>
    <source>
        <strain evidence="7 8">CC-YMP-6</strain>
    </source>
</reference>
<dbReference type="NCBIfam" id="TIGR01378">
    <property type="entry name" value="thi_PPkinase"/>
    <property type="match status" value="1"/>
</dbReference>
<sequence>MNIGIIANGPRDAIPSLSRFGFIDVWIGVDRGTLILLENKIKVDIAIGDFDSVAKKEMDFIKDNTNQFELFPVEKDETDLELAVAKAMTFRPNALYIFGATGGRFDHTLVNMQLLLPIAKEHIKAVIVDTHNYIEMTLPGTYTIEEDMNYENISFIPISKHVLGLTLTGFYYPLIDKKIEMGTTLTISNKLIRKYGTFSYTEGILLLVKSCD</sequence>
<dbReference type="InterPro" id="IPR006282">
    <property type="entry name" value="Thi_PPkinase"/>
</dbReference>
<dbReference type="SUPFAM" id="SSF63999">
    <property type="entry name" value="Thiamin pyrophosphokinase, catalytic domain"/>
    <property type="match status" value="1"/>
</dbReference>
<feature type="domain" description="Thiamin pyrophosphokinase thiamin-binding" evidence="6">
    <location>
        <begin position="140"/>
        <end position="206"/>
    </location>
</feature>
<evidence type="ECO:0000256" key="2">
    <source>
        <dbReference type="ARBA" id="ARBA00022741"/>
    </source>
</evidence>
<gene>
    <name evidence="7" type="ORF">RWD45_05410</name>
</gene>
<dbReference type="EC" id="2.7.6.2" evidence="5"/>
<evidence type="ECO:0000313" key="8">
    <source>
        <dbReference type="Proteomes" id="UP001275315"/>
    </source>
</evidence>